<gene>
    <name evidence="2" type="ORF">WN50_02425</name>
</gene>
<dbReference type="AlphaFoldDB" id="A0A0F5YL57"/>
<organism evidence="2 3">
    <name type="scientific">Limnoraphis robusta CS-951</name>
    <dbReference type="NCBI Taxonomy" id="1637645"/>
    <lineage>
        <taxon>Bacteria</taxon>
        <taxon>Bacillati</taxon>
        <taxon>Cyanobacteriota</taxon>
        <taxon>Cyanophyceae</taxon>
        <taxon>Oscillatoriophycideae</taxon>
        <taxon>Oscillatoriales</taxon>
        <taxon>Sirenicapillariaceae</taxon>
        <taxon>Limnoraphis</taxon>
    </lineage>
</organism>
<comment type="caution">
    <text evidence="2">The sequence shown here is derived from an EMBL/GenBank/DDBJ whole genome shotgun (WGS) entry which is preliminary data.</text>
</comment>
<evidence type="ECO:0000256" key="1">
    <source>
        <dbReference type="SAM" id="MobiDB-lite"/>
    </source>
</evidence>
<evidence type="ECO:0000313" key="2">
    <source>
        <dbReference type="EMBL" id="KKD39606.1"/>
    </source>
</evidence>
<dbReference type="RefSeq" id="WP_046276909.1">
    <property type="nucleotide sequence ID" value="NZ_LATL02000229.1"/>
</dbReference>
<reference evidence="2" key="1">
    <citation type="submission" date="2015-06" db="EMBL/GenBank/DDBJ databases">
        <title>Draft genome assembly of filamentous brackish cyanobacterium Limnoraphis robusta strain CS-951.</title>
        <authorList>
            <person name="Willis A."/>
            <person name="Parks M."/>
            <person name="Burford M.A."/>
        </authorList>
    </citation>
    <scope>NUCLEOTIDE SEQUENCE [LARGE SCALE GENOMIC DNA]</scope>
    <source>
        <strain evidence="2">CS-951</strain>
    </source>
</reference>
<feature type="compositionally biased region" description="Basic and acidic residues" evidence="1">
    <location>
        <begin position="101"/>
        <end position="112"/>
    </location>
</feature>
<feature type="region of interest" description="Disordered" evidence="1">
    <location>
        <begin position="92"/>
        <end position="112"/>
    </location>
</feature>
<dbReference type="EMBL" id="LATL02000229">
    <property type="protein sequence ID" value="KKD39606.1"/>
    <property type="molecule type" value="Genomic_DNA"/>
</dbReference>
<sequence>MTQPNDTQEEKGWQPYSLDYYAQEIVLKHRDKNNVLNESHKMRMAVAYGLERFWGEHLRLQRENLDKSQYWKDVWDKLAEILGDSEIILPNHNVTSNLPDKTPEEKRRKQADETKKIQAMAKAIWSMQLSEQRVALMVLTQFCDSLVWWTQRYKTKNN</sequence>
<dbReference type="OrthoDB" id="456093at2"/>
<protein>
    <recommendedName>
        <fullName evidence="4">CRISPR type III-B/RAMP module-associated protein Cmr5</fullName>
    </recommendedName>
</protein>
<dbReference type="PATRIC" id="fig|1637645.4.peg.4522"/>
<proteinExistence type="predicted"/>
<name>A0A0F5YL57_9CYAN</name>
<dbReference type="Proteomes" id="UP000033607">
    <property type="component" value="Unassembled WGS sequence"/>
</dbReference>
<evidence type="ECO:0008006" key="4">
    <source>
        <dbReference type="Google" id="ProtNLM"/>
    </source>
</evidence>
<accession>A0A0F5YL57</accession>
<evidence type="ECO:0000313" key="3">
    <source>
        <dbReference type="Proteomes" id="UP000033607"/>
    </source>
</evidence>